<proteinExistence type="predicted"/>
<dbReference type="Pfam" id="PF13966">
    <property type="entry name" value="zf-RVT"/>
    <property type="match status" value="1"/>
</dbReference>
<name>A0A7J6VEB0_THATH</name>
<dbReference type="OrthoDB" id="1348681at2759"/>
<feature type="non-terminal residue" evidence="2">
    <location>
        <position position="209"/>
    </location>
</feature>
<protein>
    <submittedName>
        <fullName evidence="2">Ribonuclease h-like superfamily protein</fullName>
    </submittedName>
</protein>
<sequence>MYRKGLVICIGNGEKTDFWDDPWLLWQGKPTTIRGLCGRDMVETLKVCDVIDRDAQQWDTQLLKEMVPEPVLNSIIQVPLRHHSIQDSVKWNGTTNGSFSVKSAYALTMVEDSSSSSGQVLELSFKKLWSLKIPASLQLFIWKVFSLALPVGESLEKHHVFGDLTCTWCHDSKETHEHTFFACEWVKRVWFFSPVNLVVQDRAGWTWGQ</sequence>
<dbReference type="EMBL" id="JABWDY010033450">
    <property type="protein sequence ID" value="KAF5183424.1"/>
    <property type="molecule type" value="Genomic_DNA"/>
</dbReference>
<dbReference type="InterPro" id="IPR026960">
    <property type="entry name" value="RVT-Znf"/>
</dbReference>
<evidence type="ECO:0000259" key="1">
    <source>
        <dbReference type="Pfam" id="PF13966"/>
    </source>
</evidence>
<evidence type="ECO:0000313" key="3">
    <source>
        <dbReference type="Proteomes" id="UP000554482"/>
    </source>
</evidence>
<evidence type="ECO:0000313" key="2">
    <source>
        <dbReference type="EMBL" id="KAF5183424.1"/>
    </source>
</evidence>
<dbReference type="Proteomes" id="UP000554482">
    <property type="component" value="Unassembled WGS sequence"/>
</dbReference>
<gene>
    <name evidence="2" type="ORF">FRX31_026990</name>
</gene>
<accession>A0A7J6VEB0</accession>
<keyword evidence="3" id="KW-1185">Reference proteome</keyword>
<dbReference type="AlphaFoldDB" id="A0A7J6VEB0"/>
<reference evidence="2 3" key="1">
    <citation type="submission" date="2020-06" db="EMBL/GenBank/DDBJ databases">
        <title>Transcriptomic and genomic resources for Thalictrum thalictroides and T. hernandezii: Facilitating candidate gene discovery in an emerging model plant lineage.</title>
        <authorList>
            <person name="Arias T."/>
            <person name="Riano-Pachon D.M."/>
            <person name="Di Stilio V.S."/>
        </authorList>
    </citation>
    <scope>NUCLEOTIDE SEQUENCE [LARGE SCALE GENOMIC DNA]</scope>
    <source>
        <strain evidence="3">cv. WT478/WT964</strain>
        <tissue evidence="2">Leaves</tissue>
    </source>
</reference>
<feature type="domain" description="Reverse transcriptase zinc-binding" evidence="1">
    <location>
        <begin position="99"/>
        <end position="190"/>
    </location>
</feature>
<comment type="caution">
    <text evidence="2">The sequence shown here is derived from an EMBL/GenBank/DDBJ whole genome shotgun (WGS) entry which is preliminary data.</text>
</comment>
<organism evidence="2 3">
    <name type="scientific">Thalictrum thalictroides</name>
    <name type="common">Rue-anemone</name>
    <name type="synonym">Anemone thalictroides</name>
    <dbReference type="NCBI Taxonomy" id="46969"/>
    <lineage>
        <taxon>Eukaryota</taxon>
        <taxon>Viridiplantae</taxon>
        <taxon>Streptophyta</taxon>
        <taxon>Embryophyta</taxon>
        <taxon>Tracheophyta</taxon>
        <taxon>Spermatophyta</taxon>
        <taxon>Magnoliopsida</taxon>
        <taxon>Ranunculales</taxon>
        <taxon>Ranunculaceae</taxon>
        <taxon>Thalictroideae</taxon>
        <taxon>Thalictrum</taxon>
    </lineage>
</organism>